<dbReference type="Proteomes" id="UP000231879">
    <property type="component" value="Unassembled WGS sequence"/>
</dbReference>
<protein>
    <submittedName>
        <fullName evidence="1">Uncharacterized protein</fullName>
    </submittedName>
</protein>
<proteinExistence type="predicted"/>
<gene>
    <name evidence="1" type="ORF">CH367_20375</name>
</gene>
<evidence type="ECO:0000313" key="2">
    <source>
        <dbReference type="Proteomes" id="UP000231879"/>
    </source>
</evidence>
<sequence>MDRDSYLNDPWKRLVLNLGRIVAVSKRVNRVMSQKNKDENCFAEKDGNELETIMRLNNALRKS</sequence>
<dbReference type="EMBL" id="NPDS01000012">
    <property type="protein sequence ID" value="PJZ55422.1"/>
    <property type="molecule type" value="Genomic_DNA"/>
</dbReference>
<name>A0ABX4NID4_9LEPT</name>
<reference evidence="1 2" key="1">
    <citation type="submission" date="2017-07" db="EMBL/GenBank/DDBJ databases">
        <title>Leptospira spp. isolated from tropical soils.</title>
        <authorList>
            <person name="Thibeaux R."/>
            <person name="Iraola G."/>
            <person name="Ferres I."/>
            <person name="Bierque E."/>
            <person name="Girault D."/>
            <person name="Soupe-Gilbert M.-E."/>
            <person name="Picardeau M."/>
            <person name="Goarant C."/>
        </authorList>
    </citation>
    <scope>NUCLEOTIDE SEQUENCE [LARGE SCALE GENOMIC DNA]</scope>
    <source>
        <strain evidence="1 2">FH4-C-A1</strain>
    </source>
</reference>
<keyword evidence="2" id="KW-1185">Reference proteome</keyword>
<evidence type="ECO:0000313" key="1">
    <source>
        <dbReference type="EMBL" id="PJZ55422.1"/>
    </source>
</evidence>
<accession>A0ABX4NID4</accession>
<organism evidence="1 2">
    <name type="scientific">Leptospira barantonii</name>
    <dbReference type="NCBI Taxonomy" id="2023184"/>
    <lineage>
        <taxon>Bacteria</taxon>
        <taxon>Pseudomonadati</taxon>
        <taxon>Spirochaetota</taxon>
        <taxon>Spirochaetia</taxon>
        <taxon>Leptospirales</taxon>
        <taxon>Leptospiraceae</taxon>
        <taxon>Leptospira</taxon>
    </lineage>
</organism>
<comment type="caution">
    <text evidence="1">The sequence shown here is derived from an EMBL/GenBank/DDBJ whole genome shotgun (WGS) entry which is preliminary data.</text>
</comment>